<dbReference type="RefSeq" id="WP_068990324.1">
    <property type="nucleotide sequence ID" value="NZ_CP012418.1"/>
</dbReference>
<keyword evidence="3" id="KW-1185">Reference proteome</keyword>
<dbReference type="SUPFAM" id="SSF55729">
    <property type="entry name" value="Acyl-CoA N-acyltransferases (Nat)"/>
    <property type="match status" value="1"/>
</dbReference>
<gene>
    <name evidence="2" type="ORF">KS2013_883</name>
</gene>
<dbReference type="AlphaFoldDB" id="A0A1B3BA01"/>
<reference evidence="3" key="1">
    <citation type="submission" date="2015-08" db="EMBL/GenBank/DDBJ databases">
        <authorList>
            <person name="Kim K.M."/>
        </authorList>
    </citation>
    <scope>NUCLEOTIDE SEQUENCE [LARGE SCALE GENOMIC DNA]</scope>
    <source>
        <strain evidence="3">KCTC 23892</strain>
    </source>
</reference>
<dbReference type="STRING" id="1144748.KS2013_883"/>
<feature type="domain" description="N-acetyltransferase" evidence="1">
    <location>
        <begin position="15"/>
        <end position="165"/>
    </location>
</feature>
<dbReference type="InterPro" id="IPR016181">
    <property type="entry name" value="Acyl_CoA_acyltransferase"/>
</dbReference>
<dbReference type="Gene3D" id="3.40.630.30">
    <property type="match status" value="1"/>
</dbReference>
<dbReference type="EMBL" id="CP012418">
    <property type="protein sequence ID" value="AOE49605.1"/>
    <property type="molecule type" value="Genomic_DNA"/>
</dbReference>
<dbReference type="KEGG" id="ksd:KS2013_883"/>
<dbReference type="Proteomes" id="UP000094147">
    <property type="component" value="Chromosome"/>
</dbReference>
<dbReference type="GO" id="GO:0016747">
    <property type="term" value="F:acyltransferase activity, transferring groups other than amino-acyl groups"/>
    <property type="evidence" value="ECO:0007669"/>
    <property type="project" value="InterPro"/>
</dbReference>
<dbReference type="PATRIC" id="fig|1144748.3.peg.893"/>
<dbReference type="Pfam" id="PF00583">
    <property type="entry name" value="Acetyltransf_1"/>
    <property type="match status" value="1"/>
</dbReference>
<evidence type="ECO:0000313" key="2">
    <source>
        <dbReference type="EMBL" id="AOE49605.1"/>
    </source>
</evidence>
<evidence type="ECO:0000259" key="1">
    <source>
        <dbReference type="PROSITE" id="PS51186"/>
    </source>
</evidence>
<keyword evidence="2" id="KW-0808">Transferase</keyword>
<sequence length="165" mass="18855">MVKTIINKVKSRSDVVLVEMLANKIWKEHYPPIIGKEQVSYMLRKYQTSLAIQQQIEEGANYHILFEQSHPVGYFSFHYEGDAVFLSKIYVAKEVRGQGLGKKALEFILQQARDKSAKVIRLTVNKFNLATIDAYKRLGFTTTDSIVKDIGGGFVMDDYVMEKVV</sequence>
<name>A0A1B3BA01_9GAMM</name>
<evidence type="ECO:0000313" key="3">
    <source>
        <dbReference type="Proteomes" id="UP000094147"/>
    </source>
</evidence>
<dbReference type="InterPro" id="IPR050276">
    <property type="entry name" value="MshD_Acetyltransferase"/>
</dbReference>
<dbReference type="InterPro" id="IPR000182">
    <property type="entry name" value="GNAT_dom"/>
</dbReference>
<dbReference type="CDD" id="cd04301">
    <property type="entry name" value="NAT_SF"/>
    <property type="match status" value="1"/>
</dbReference>
<dbReference type="PANTHER" id="PTHR43617">
    <property type="entry name" value="L-AMINO ACID N-ACETYLTRANSFERASE"/>
    <property type="match status" value="1"/>
</dbReference>
<proteinExistence type="predicted"/>
<organism evidence="2 3">
    <name type="scientific">Kangiella sediminilitoris</name>
    <dbReference type="NCBI Taxonomy" id="1144748"/>
    <lineage>
        <taxon>Bacteria</taxon>
        <taxon>Pseudomonadati</taxon>
        <taxon>Pseudomonadota</taxon>
        <taxon>Gammaproteobacteria</taxon>
        <taxon>Kangiellales</taxon>
        <taxon>Kangiellaceae</taxon>
        <taxon>Kangiella</taxon>
    </lineage>
</organism>
<dbReference type="PROSITE" id="PS51186">
    <property type="entry name" value="GNAT"/>
    <property type="match status" value="1"/>
</dbReference>
<protein>
    <submittedName>
        <fullName evidence="2">GCN5-related N-acetyltransferase</fullName>
    </submittedName>
</protein>
<accession>A0A1B3BA01</accession>